<dbReference type="GO" id="GO:0008360">
    <property type="term" value="P:regulation of cell shape"/>
    <property type="evidence" value="ECO:0007669"/>
    <property type="project" value="UniProtKB-KW"/>
</dbReference>
<dbReference type="EMBL" id="SMAE01000002">
    <property type="protein sequence ID" value="TCS91137.1"/>
    <property type="molecule type" value="Genomic_DNA"/>
</dbReference>
<comment type="subcellular location">
    <subcellularLocation>
        <location evidence="1">Cell membrane</location>
        <topology evidence="1">Multi-pass membrane protein</topology>
    </subcellularLocation>
</comment>
<evidence type="ECO:0000256" key="4">
    <source>
        <dbReference type="ARBA" id="ARBA00022692"/>
    </source>
</evidence>
<evidence type="ECO:0000313" key="9">
    <source>
        <dbReference type="EMBL" id="TCS91137.1"/>
    </source>
</evidence>
<feature type="transmembrane region" description="Helical" evidence="8">
    <location>
        <begin position="140"/>
        <end position="159"/>
    </location>
</feature>
<keyword evidence="5" id="KW-0133">Cell shape</keyword>
<sequence>MLEILIMLLIIIGNFILQSTVLPHINIFGVTPNTALIIIVVIGLLRGRIFGSTVGLIIGLLHDVIFCPVIGVNGFIYFFVGYFVGMTENKLAKDNLLIPFLATAISTIVYHGLYYIFMFFLGYNIDFSVFFKNVVILETLYNSLISMLIYKWFSNIFIVPSIRFTRR</sequence>
<dbReference type="NCBIfam" id="TIGR03426">
    <property type="entry name" value="shape_MreD"/>
    <property type="match status" value="1"/>
</dbReference>
<evidence type="ECO:0000256" key="1">
    <source>
        <dbReference type="ARBA" id="ARBA00004651"/>
    </source>
</evidence>
<evidence type="ECO:0000256" key="2">
    <source>
        <dbReference type="ARBA" id="ARBA00007776"/>
    </source>
</evidence>
<reference evidence="9 10" key="1">
    <citation type="submission" date="2019-03" db="EMBL/GenBank/DDBJ databases">
        <title>Genomic Encyclopedia of Type Strains, Phase IV (KMG-IV): sequencing the most valuable type-strain genomes for metagenomic binning, comparative biology and taxonomic classification.</title>
        <authorList>
            <person name="Goeker M."/>
        </authorList>
    </citation>
    <scope>NUCLEOTIDE SEQUENCE [LARGE SCALE GENOMIC DNA]</scope>
    <source>
        <strain evidence="9 10">DSM 26752</strain>
    </source>
</reference>
<keyword evidence="3" id="KW-1003">Cell membrane</keyword>
<keyword evidence="10" id="KW-1185">Reference proteome</keyword>
<keyword evidence="4 8" id="KW-0812">Transmembrane</keyword>
<evidence type="ECO:0000256" key="5">
    <source>
        <dbReference type="ARBA" id="ARBA00022960"/>
    </source>
</evidence>
<dbReference type="PIRSF" id="PIRSF037497">
    <property type="entry name" value="MreD_Clostridium/Treponema_prd"/>
    <property type="match status" value="1"/>
</dbReference>
<dbReference type="GO" id="GO:0005886">
    <property type="term" value="C:plasma membrane"/>
    <property type="evidence" value="ECO:0007669"/>
    <property type="project" value="UniProtKB-SubCell"/>
</dbReference>
<feature type="transmembrane region" description="Helical" evidence="8">
    <location>
        <begin position="64"/>
        <end position="84"/>
    </location>
</feature>
<dbReference type="InterPro" id="IPR017225">
    <property type="entry name" value="Cell_shape_determin_MreD_prd"/>
</dbReference>
<evidence type="ECO:0000256" key="6">
    <source>
        <dbReference type="ARBA" id="ARBA00022989"/>
    </source>
</evidence>
<feature type="transmembrane region" description="Helical" evidence="8">
    <location>
        <begin position="35"/>
        <end position="58"/>
    </location>
</feature>
<feature type="transmembrane region" description="Helical" evidence="8">
    <location>
        <begin position="96"/>
        <end position="120"/>
    </location>
</feature>
<gene>
    <name evidence="9" type="ORF">EDD65_10265</name>
</gene>
<evidence type="ECO:0000313" key="10">
    <source>
        <dbReference type="Proteomes" id="UP000294567"/>
    </source>
</evidence>
<proteinExistence type="inferred from homology"/>
<organism evidence="9 10">
    <name type="scientific">Keratinibaculum paraultunense</name>
    <dbReference type="NCBI Taxonomy" id="1278232"/>
    <lineage>
        <taxon>Bacteria</taxon>
        <taxon>Bacillati</taxon>
        <taxon>Bacillota</taxon>
        <taxon>Tissierellia</taxon>
        <taxon>Tissierellales</taxon>
        <taxon>Tepidimicrobiaceae</taxon>
        <taxon>Keratinibaculum</taxon>
    </lineage>
</organism>
<evidence type="ECO:0000256" key="8">
    <source>
        <dbReference type="SAM" id="Phobius"/>
    </source>
</evidence>
<comment type="similarity">
    <text evidence="2">Belongs to the MreD family.</text>
</comment>
<dbReference type="Pfam" id="PF04093">
    <property type="entry name" value="MreD"/>
    <property type="match status" value="1"/>
</dbReference>
<accession>A0A4R3L0P6</accession>
<keyword evidence="7 8" id="KW-0472">Membrane</keyword>
<evidence type="ECO:0000256" key="7">
    <source>
        <dbReference type="ARBA" id="ARBA00023136"/>
    </source>
</evidence>
<protein>
    <submittedName>
        <fullName evidence="9">Rod shape-determining protein MreD</fullName>
    </submittedName>
</protein>
<dbReference type="InterPro" id="IPR007227">
    <property type="entry name" value="Cell_shape_determining_MreD"/>
</dbReference>
<comment type="caution">
    <text evidence="9">The sequence shown here is derived from an EMBL/GenBank/DDBJ whole genome shotgun (WGS) entry which is preliminary data.</text>
</comment>
<dbReference type="Proteomes" id="UP000294567">
    <property type="component" value="Unassembled WGS sequence"/>
</dbReference>
<dbReference type="AlphaFoldDB" id="A0A4R3L0P6"/>
<keyword evidence="6 8" id="KW-1133">Transmembrane helix</keyword>
<feature type="transmembrane region" description="Helical" evidence="8">
    <location>
        <begin position="6"/>
        <end position="28"/>
    </location>
</feature>
<name>A0A4R3L0P6_9FIRM</name>
<evidence type="ECO:0000256" key="3">
    <source>
        <dbReference type="ARBA" id="ARBA00022475"/>
    </source>
</evidence>